<evidence type="ECO:0000313" key="2">
    <source>
        <dbReference type="EMBL" id="GAI86744.1"/>
    </source>
</evidence>
<accession>X1U356</accession>
<comment type="caution">
    <text evidence="2">The sequence shown here is derived from an EMBL/GenBank/DDBJ whole genome shotgun (WGS) entry which is preliminary data.</text>
</comment>
<gene>
    <name evidence="2" type="ORF">S12H4_15290</name>
</gene>
<feature type="transmembrane region" description="Helical" evidence="1">
    <location>
        <begin position="29"/>
        <end position="49"/>
    </location>
</feature>
<reference evidence="2" key="1">
    <citation type="journal article" date="2014" name="Front. Microbiol.">
        <title>High frequency of phylogenetically diverse reductive dehalogenase-homologous genes in deep subseafloor sedimentary metagenomes.</title>
        <authorList>
            <person name="Kawai M."/>
            <person name="Futagami T."/>
            <person name="Toyoda A."/>
            <person name="Takaki Y."/>
            <person name="Nishi S."/>
            <person name="Hori S."/>
            <person name="Arai W."/>
            <person name="Tsubouchi T."/>
            <person name="Morono Y."/>
            <person name="Uchiyama I."/>
            <person name="Ito T."/>
            <person name="Fujiyama A."/>
            <person name="Inagaki F."/>
            <person name="Takami H."/>
        </authorList>
    </citation>
    <scope>NUCLEOTIDE SEQUENCE</scope>
    <source>
        <strain evidence="2">Expedition CK06-06</strain>
    </source>
</reference>
<dbReference type="AlphaFoldDB" id="X1U356"/>
<organism evidence="2">
    <name type="scientific">marine sediment metagenome</name>
    <dbReference type="NCBI Taxonomy" id="412755"/>
    <lineage>
        <taxon>unclassified sequences</taxon>
        <taxon>metagenomes</taxon>
        <taxon>ecological metagenomes</taxon>
    </lineage>
</organism>
<protein>
    <submittedName>
        <fullName evidence="2">Uncharacterized protein</fullName>
    </submittedName>
</protein>
<name>X1U356_9ZZZZ</name>
<dbReference type="EMBL" id="BARW01007331">
    <property type="protein sequence ID" value="GAI86744.1"/>
    <property type="molecule type" value="Genomic_DNA"/>
</dbReference>
<proteinExistence type="predicted"/>
<keyword evidence="1" id="KW-0812">Transmembrane</keyword>
<keyword evidence="1" id="KW-0472">Membrane</keyword>
<keyword evidence="1" id="KW-1133">Transmembrane helix</keyword>
<sequence>MNWTTITAILALLALETVALLKGVNGAYLSIVITAIAGLGGYQVGKVITARRQDKQPTKEEGAEQP</sequence>
<evidence type="ECO:0000256" key="1">
    <source>
        <dbReference type="SAM" id="Phobius"/>
    </source>
</evidence>